<evidence type="ECO:0000256" key="4">
    <source>
        <dbReference type="ARBA" id="ARBA00023136"/>
    </source>
</evidence>
<dbReference type="PANTHER" id="PTHR30386:SF26">
    <property type="entry name" value="TRANSPORT PROTEIN COMB"/>
    <property type="match status" value="1"/>
</dbReference>
<dbReference type="InterPro" id="IPR058625">
    <property type="entry name" value="MdtA-like_BSH"/>
</dbReference>
<dbReference type="Proteomes" id="UP000248021">
    <property type="component" value="Unassembled WGS sequence"/>
</dbReference>
<keyword evidence="4 5" id="KW-0472">Membrane</keyword>
<keyword evidence="9" id="KW-1185">Reference proteome</keyword>
<dbReference type="Gene3D" id="1.10.287.470">
    <property type="entry name" value="Helix hairpin bin"/>
    <property type="match status" value="2"/>
</dbReference>
<evidence type="ECO:0000313" key="9">
    <source>
        <dbReference type="Proteomes" id="UP000248021"/>
    </source>
</evidence>
<evidence type="ECO:0000256" key="3">
    <source>
        <dbReference type="ARBA" id="ARBA00022989"/>
    </source>
</evidence>
<keyword evidence="3 5" id="KW-1133">Transmembrane helix</keyword>
<accession>A0A2V3U004</accession>
<keyword evidence="2 5" id="KW-0812">Transmembrane</keyword>
<dbReference type="RefSeq" id="WP_110376441.1">
    <property type="nucleotide sequence ID" value="NZ_CAKNFN010000001.1"/>
</dbReference>
<dbReference type="Pfam" id="PF25917">
    <property type="entry name" value="BSH_RND"/>
    <property type="match status" value="1"/>
</dbReference>
<name>A0A2V3U004_9HYPH</name>
<reference evidence="8 9" key="1">
    <citation type="submission" date="2018-05" db="EMBL/GenBank/DDBJ databases">
        <title>Genomic Encyclopedia of Type Strains, Phase IV (KMG-IV): sequencing the most valuable type-strain genomes for metagenomic binning, comparative biology and taxonomic classification.</title>
        <authorList>
            <person name="Goeker M."/>
        </authorList>
    </citation>
    <scope>NUCLEOTIDE SEQUENCE [LARGE SCALE GENOMIC DNA]</scope>
    <source>
        <strain evidence="8 9">DSM 6462</strain>
    </source>
</reference>
<dbReference type="Gene3D" id="2.40.30.170">
    <property type="match status" value="1"/>
</dbReference>
<evidence type="ECO:0000256" key="1">
    <source>
        <dbReference type="ARBA" id="ARBA00004167"/>
    </source>
</evidence>
<evidence type="ECO:0000256" key="5">
    <source>
        <dbReference type="SAM" id="Phobius"/>
    </source>
</evidence>
<comment type="subcellular location">
    <subcellularLocation>
        <location evidence="1">Membrane</location>
        <topology evidence="1">Single-pass membrane protein</topology>
    </subcellularLocation>
</comment>
<dbReference type="GO" id="GO:0016020">
    <property type="term" value="C:membrane"/>
    <property type="evidence" value="ECO:0007669"/>
    <property type="project" value="UniProtKB-SubCell"/>
</dbReference>
<feature type="domain" description="p-hydroxybenzoic acid efflux pump subunit AaeA-like beta-barrel" evidence="7">
    <location>
        <begin position="231"/>
        <end position="324"/>
    </location>
</feature>
<dbReference type="AlphaFoldDB" id="A0A2V3U004"/>
<proteinExistence type="predicted"/>
<evidence type="ECO:0000256" key="2">
    <source>
        <dbReference type="ARBA" id="ARBA00022692"/>
    </source>
</evidence>
<evidence type="ECO:0000259" key="7">
    <source>
        <dbReference type="Pfam" id="PF25963"/>
    </source>
</evidence>
<comment type="caution">
    <text evidence="8">The sequence shown here is derived from an EMBL/GenBank/DDBJ whole genome shotgun (WGS) entry which is preliminary data.</text>
</comment>
<dbReference type="Pfam" id="PF25963">
    <property type="entry name" value="Beta-barrel_AAEA"/>
    <property type="match status" value="1"/>
</dbReference>
<dbReference type="PANTHER" id="PTHR30386">
    <property type="entry name" value="MEMBRANE FUSION SUBUNIT OF EMRAB-TOLC MULTIDRUG EFFLUX PUMP"/>
    <property type="match status" value="1"/>
</dbReference>
<dbReference type="EMBL" id="QJJK01000009">
    <property type="protein sequence ID" value="PXW55644.1"/>
    <property type="molecule type" value="Genomic_DNA"/>
</dbReference>
<sequence length="326" mass="34834">MIDWLMKRPASSVLGGCLVLFLLYELSVVFFAYTGDAYVTSDTVTLAAEIEGPIATLDVRDNQVVAKGAPLFTIDPTPYRLAVDESAAALANAEATLALSRDRLTASQADLASAQASETAARETYNRVSSLARSDFASGQAIDDTTRDLATAAARAAAAAADVDVARQTIAVNAASVQQAQATLNRARYELGKTAVVAPDAGRVAPFTARVGDYLQVGNQVLTLVTDNRRRVVANLSERHLARLRPGQRVWLTLGSQPWVVHAGRVTSIAPGVARSPTAPLTLPYVDPTTDWVRLPRRFPVDIALDTWPADLGFYLGADARVLVVF</sequence>
<protein>
    <submittedName>
        <fullName evidence="8">Multidrug efflux system membrane fusion protein</fullName>
    </submittedName>
</protein>
<evidence type="ECO:0000259" key="6">
    <source>
        <dbReference type="Pfam" id="PF25917"/>
    </source>
</evidence>
<dbReference type="OrthoDB" id="9811754at2"/>
<dbReference type="Gene3D" id="2.40.50.100">
    <property type="match status" value="1"/>
</dbReference>
<feature type="transmembrane region" description="Helical" evidence="5">
    <location>
        <begin position="12"/>
        <end position="33"/>
    </location>
</feature>
<dbReference type="InterPro" id="IPR058634">
    <property type="entry name" value="AaeA-lik-b-barrel"/>
</dbReference>
<dbReference type="InterPro" id="IPR050739">
    <property type="entry name" value="MFP"/>
</dbReference>
<gene>
    <name evidence="8" type="ORF">C7450_10951</name>
</gene>
<evidence type="ECO:0000313" key="8">
    <source>
        <dbReference type="EMBL" id="PXW55644.1"/>
    </source>
</evidence>
<feature type="domain" description="Multidrug resistance protein MdtA-like barrel-sandwich hybrid" evidence="6">
    <location>
        <begin position="43"/>
        <end position="225"/>
    </location>
</feature>
<dbReference type="SUPFAM" id="SSF111369">
    <property type="entry name" value="HlyD-like secretion proteins"/>
    <property type="match status" value="2"/>
</dbReference>
<organism evidence="8 9">
    <name type="scientific">Chelatococcus asaccharovorans</name>
    <dbReference type="NCBI Taxonomy" id="28210"/>
    <lineage>
        <taxon>Bacteria</taxon>
        <taxon>Pseudomonadati</taxon>
        <taxon>Pseudomonadota</taxon>
        <taxon>Alphaproteobacteria</taxon>
        <taxon>Hyphomicrobiales</taxon>
        <taxon>Chelatococcaceae</taxon>
        <taxon>Chelatococcus</taxon>
    </lineage>
</organism>